<sequence>MRIALQAKRKLGFVLGTCKKSSFEPALHEDWETCNANVLSWIMNTVSPELLSGIVYASNTHLVWEDLKERFDKVNRVRIFQLHREIATISQGTDSVSTYFTKLKELWAEYDAMVLIPNSKEYVEQLQQQRLMQFLSGLNETCDQARRQILMKTACKGQPTIQANRYKGKKPFMKKTYATNIIAGAFGNDKPTHDYEGRGRDDALKAGPYFTEDQYRQILNMLNKETPECQANMAGMTTSLMSNLPYIEWIIDSGATHHIAGELEALVVKDKVDTHRNEQVHLPTGGKANVSHIGKAIILDKEELDAVLFVPEFKFNLLSVSKLTRQLLCSVNFFPDFCLFQDLYTGRVRGIGREKGGLYILKKDFKGDLEKFIKGIK</sequence>
<reference evidence="1" key="1">
    <citation type="journal article" date="2014" name="Nat. Commun.">
        <title>The tobacco genome sequence and its comparison with those of tomato and potato.</title>
        <authorList>
            <person name="Sierro N."/>
            <person name="Battey J.N."/>
            <person name="Ouadi S."/>
            <person name="Bakaher N."/>
            <person name="Bovet L."/>
            <person name="Willig A."/>
            <person name="Goepfert S."/>
            <person name="Peitsch M.C."/>
            <person name="Ivanov N.V."/>
        </authorList>
    </citation>
    <scope>NUCLEOTIDE SEQUENCE [LARGE SCALE GENOMIC DNA]</scope>
</reference>
<accession>A0AC58RUS8</accession>
<dbReference type="Proteomes" id="UP000790787">
    <property type="component" value="Chromosome 8"/>
</dbReference>
<evidence type="ECO:0000313" key="2">
    <source>
        <dbReference type="RefSeq" id="XP_075076488.1"/>
    </source>
</evidence>
<name>A0AC58RUS8_TOBAC</name>
<proteinExistence type="predicted"/>
<dbReference type="RefSeq" id="XP_075076488.1">
    <property type="nucleotide sequence ID" value="XM_075220387.1"/>
</dbReference>
<evidence type="ECO:0000313" key="1">
    <source>
        <dbReference type="Proteomes" id="UP000790787"/>
    </source>
</evidence>
<organism evidence="1 2">
    <name type="scientific">Nicotiana tabacum</name>
    <name type="common">Common tobacco</name>
    <dbReference type="NCBI Taxonomy" id="4097"/>
    <lineage>
        <taxon>Eukaryota</taxon>
        <taxon>Viridiplantae</taxon>
        <taxon>Streptophyta</taxon>
        <taxon>Embryophyta</taxon>
        <taxon>Tracheophyta</taxon>
        <taxon>Spermatophyta</taxon>
        <taxon>Magnoliopsida</taxon>
        <taxon>eudicotyledons</taxon>
        <taxon>Gunneridae</taxon>
        <taxon>Pentapetalae</taxon>
        <taxon>asterids</taxon>
        <taxon>lamiids</taxon>
        <taxon>Solanales</taxon>
        <taxon>Solanaceae</taxon>
        <taxon>Nicotianoideae</taxon>
        <taxon>Nicotianeae</taxon>
        <taxon>Nicotiana</taxon>
    </lineage>
</organism>
<keyword evidence="1" id="KW-1185">Reference proteome</keyword>
<protein>
    <submittedName>
        <fullName evidence="2">Uncharacterized protein LOC142163133</fullName>
    </submittedName>
</protein>
<reference evidence="2" key="2">
    <citation type="submission" date="2025-08" db="UniProtKB">
        <authorList>
            <consortium name="RefSeq"/>
        </authorList>
    </citation>
    <scope>IDENTIFICATION</scope>
    <source>
        <tissue evidence="2">Leaf</tissue>
    </source>
</reference>
<gene>
    <name evidence="2" type="primary">LOC142163133</name>
</gene>